<organism evidence="1">
    <name type="scientific">Picea sitchensis</name>
    <name type="common">Sitka spruce</name>
    <name type="synonym">Pinus sitchensis</name>
    <dbReference type="NCBI Taxonomy" id="3332"/>
    <lineage>
        <taxon>Eukaryota</taxon>
        <taxon>Viridiplantae</taxon>
        <taxon>Streptophyta</taxon>
        <taxon>Embryophyta</taxon>
        <taxon>Tracheophyta</taxon>
        <taxon>Spermatophyta</taxon>
        <taxon>Pinopsida</taxon>
        <taxon>Pinidae</taxon>
        <taxon>Conifers I</taxon>
        <taxon>Pinales</taxon>
        <taxon>Pinaceae</taxon>
        <taxon>Picea</taxon>
    </lineage>
</organism>
<dbReference type="EMBL" id="EF082238">
    <property type="protein sequence ID" value="ABK21610.1"/>
    <property type="molecule type" value="mRNA"/>
</dbReference>
<sequence length="80" mass="9136">MRLMCLVPLVRARVTDTSGLRNFSLASKNYLISPLRQRRGGPGMKFTSELMPAIMAIGMMRMVSWRKLSGQQRRRCGPEH</sequence>
<name>A9NLU9_PICSI</name>
<dbReference type="AlphaFoldDB" id="A9NLU9"/>
<evidence type="ECO:0000313" key="1">
    <source>
        <dbReference type="EMBL" id="ABK21610.1"/>
    </source>
</evidence>
<accession>A9NLU9</accession>
<protein>
    <submittedName>
        <fullName evidence="1">Uncharacterized protein</fullName>
    </submittedName>
</protein>
<reference evidence="1" key="1">
    <citation type="journal article" date="2008" name="BMC Genomics">
        <title>A conifer genomics resource of 200,000 spruce (Picea spp.) ESTs and 6,464 high-quality, sequence-finished full-length cDNAs for Sitka spruce (Picea sitchensis).</title>
        <authorList>
            <person name="Ralph S.G."/>
            <person name="Chun H.J."/>
            <person name="Kolosova N."/>
            <person name="Cooper D."/>
            <person name="Oddy C."/>
            <person name="Ritland C.E."/>
            <person name="Kirkpatrick R."/>
            <person name="Moore R."/>
            <person name="Barber S."/>
            <person name="Holt R.A."/>
            <person name="Jones S.J."/>
            <person name="Marra M.A."/>
            <person name="Douglas C.J."/>
            <person name="Ritland K."/>
            <person name="Bohlmann J."/>
        </authorList>
    </citation>
    <scope>NUCLEOTIDE SEQUENCE</scope>
    <source>
        <tissue evidence="1">Green portion of the leader tissue</tissue>
    </source>
</reference>
<proteinExistence type="evidence at transcript level"/>